<dbReference type="Gene3D" id="3.30.559.70">
    <property type="entry name" value="Choline/Carnitine o-acyltransferase, domain 2"/>
    <property type="match status" value="1"/>
</dbReference>
<dbReference type="SUPFAM" id="SSF52777">
    <property type="entry name" value="CoA-dependent acyltransferases"/>
    <property type="match status" value="1"/>
</dbReference>
<organism evidence="1 2">
    <name type="scientific">Tuber magnatum</name>
    <name type="common">white Piedmont truffle</name>
    <dbReference type="NCBI Taxonomy" id="42249"/>
    <lineage>
        <taxon>Eukaryota</taxon>
        <taxon>Fungi</taxon>
        <taxon>Dikarya</taxon>
        <taxon>Ascomycota</taxon>
        <taxon>Pezizomycotina</taxon>
        <taxon>Pezizomycetes</taxon>
        <taxon>Pezizales</taxon>
        <taxon>Tuberaceae</taxon>
        <taxon>Tuber</taxon>
    </lineage>
</organism>
<dbReference type="EMBL" id="PYWC01000039">
    <property type="protein sequence ID" value="PWW76066.1"/>
    <property type="molecule type" value="Genomic_DNA"/>
</dbReference>
<dbReference type="OrthoDB" id="5367651at2759"/>
<comment type="caution">
    <text evidence="1">The sequence shown here is derived from an EMBL/GenBank/DDBJ whole genome shotgun (WGS) entry which is preliminary data.</text>
</comment>
<dbReference type="Proteomes" id="UP000246991">
    <property type="component" value="Unassembled WGS sequence"/>
</dbReference>
<accession>A0A317SRM5</accession>
<dbReference type="InterPro" id="IPR042231">
    <property type="entry name" value="Cho/carn_acyl_trans_2"/>
</dbReference>
<reference evidence="1 2" key="1">
    <citation type="submission" date="2018-03" db="EMBL/GenBank/DDBJ databases">
        <title>Genomes of Pezizomycetes fungi and the evolution of truffles.</title>
        <authorList>
            <person name="Murat C."/>
            <person name="Payen T."/>
            <person name="Noel B."/>
            <person name="Kuo A."/>
            <person name="Martin F.M."/>
        </authorList>
    </citation>
    <scope>NUCLEOTIDE SEQUENCE [LARGE SCALE GENOMIC DNA]</scope>
    <source>
        <strain evidence="1">091103-1</strain>
    </source>
</reference>
<gene>
    <name evidence="1" type="ORF">C7212DRAFT_344532</name>
</gene>
<evidence type="ECO:0000313" key="2">
    <source>
        <dbReference type="Proteomes" id="UP000246991"/>
    </source>
</evidence>
<name>A0A317SRM5_9PEZI</name>
<dbReference type="AlphaFoldDB" id="A0A317SRM5"/>
<protein>
    <submittedName>
        <fullName evidence="1">Uncharacterized protein</fullName>
    </submittedName>
</protein>
<keyword evidence="2" id="KW-1185">Reference proteome</keyword>
<proteinExistence type="predicted"/>
<sequence>MPDLRPPFPHPSTTHPHSLLQLQLPLQVAPFIPPSLHEQFTKALSSPHLSSIITTAAAEIPAESKNWSAEWFEEMTLGQREVVSVSEIKPVRGSDIRRQLDYITALPPPPSKDDEANIALLSWRHHRTAWSQLHSQLLTYAPNLPAFKELYNSAFSIALDPALAWSPDEDEDGLARLLDEGGRGEIEEGVECNFVPERLEFTFPPGTKLDIPGSVKERIPREVRTVTLNTAGRSYVPGGLVDVGISLALLAALAPDSNGHQTWPAVYQPVYQPNFYKGRCGPGCCTTAESTAFLSSLFPSSSPSPREENLTPAFEKYLSRRRDVLSAARTASPTGIFAYHKLYPALNSAVNSGDQSPDKPNTCVVAFSATGRYIPRLPGILQRFESRWEAVAGFLDGYARVYRKVRRGGGGS</sequence>
<evidence type="ECO:0000313" key="1">
    <source>
        <dbReference type="EMBL" id="PWW76066.1"/>
    </source>
</evidence>
<dbReference type="STRING" id="42249.A0A317SRM5"/>